<reference evidence="9" key="1">
    <citation type="journal article" date="2017" name="Genome Announc.">
        <title>Genome sequences of Cyberlindnera fabianii 65, Pichia kudriavzevii 129, and Saccharomyces cerevisiae 131 isolated from fermented masau fruits in Zimbabwe.</title>
        <authorList>
            <person name="van Rijswijck I.M.H."/>
            <person name="Derks M.F.L."/>
            <person name="Abee T."/>
            <person name="de Ridder D."/>
            <person name="Smid E.J."/>
        </authorList>
    </citation>
    <scope>NUCLEOTIDE SEQUENCE [LARGE SCALE GENOMIC DNA]</scope>
    <source>
        <strain evidence="9">129</strain>
    </source>
</reference>
<keyword evidence="4 5" id="KW-0472">Membrane</keyword>
<dbReference type="EMBL" id="MQVM01000006">
    <property type="protein sequence ID" value="ONH75617.1"/>
    <property type="molecule type" value="Genomic_DNA"/>
</dbReference>
<gene>
    <name evidence="8" type="ORF">BOH78_1800</name>
</gene>
<proteinExistence type="predicted"/>
<feature type="signal peptide" evidence="6">
    <location>
        <begin position="1"/>
        <end position="19"/>
    </location>
</feature>
<accession>A0A1V2LQ49</accession>
<dbReference type="VEuPathDB" id="FungiDB:C5L36_0C04120"/>
<dbReference type="AlphaFoldDB" id="A0A1V2LQ49"/>
<feature type="transmembrane region" description="Helical" evidence="5">
    <location>
        <begin position="90"/>
        <end position="110"/>
    </location>
</feature>
<evidence type="ECO:0000259" key="7">
    <source>
        <dbReference type="Pfam" id="PF16561"/>
    </source>
</evidence>
<organism evidence="8 9">
    <name type="scientific">Pichia kudriavzevii</name>
    <name type="common">Yeast</name>
    <name type="synonym">Issatchenkia orientalis</name>
    <dbReference type="NCBI Taxonomy" id="4909"/>
    <lineage>
        <taxon>Eukaryota</taxon>
        <taxon>Fungi</taxon>
        <taxon>Dikarya</taxon>
        <taxon>Ascomycota</taxon>
        <taxon>Saccharomycotina</taxon>
        <taxon>Pichiomycetes</taxon>
        <taxon>Pichiales</taxon>
        <taxon>Pichiaceae</taxon>
        <taxon>Pichia</taxon>
    </lineage>
</organism>
<keyword evidence="6" id="KW-0732">Signal</keyword>
<dbReference type="GO" id="GO:0006882">
    <property type="term" value="P:intracellular zinc ion homeostasis"/>
    <property type="evidence" value="ECO:0007669"/>
    <property type="project" value="TreeGrafter"/>
</dbReference>
<evidence type="ECO:0000256" key="4">
    <source>
        <dbReference type="ARBA" id="ARBA00023136"/>
    </source>
</evidence>
<dbReference type="Pfam" id="PF02535">
    <property type="entry name" value="Zip"/>
    <property type="match status" value="2"/>
</dbReference>
<dbReference type="PANTHER" id="PTHR16950:SF16">
    <property type="entry name" value="ZINC TRANSPORTER ZIP13"/>
    <property type="match status" value="1"/>
</dbReference>
<evidence type="ECO:0000256" key="1">
    <source>
        <dbReference type="ARBA" id="ARBA00004141"/>
    </source>
</evidence>
<dbReference type="SUPFAM" id="SSF81296">
    <property type="entry name" value="E set domains"/>
    <property type="match status" value="1"/>
</dbReference>
<comment type="caution">
    <text evidence="8">The sequence shown here is derived from an EMBL/GenBank/DDBJ whole genome shotgun (WGS) entry which is preliminary data.</text>
</comment>
<dbReference type="Gene3D" id="2.60.40.10">
    <property type="entry name" value="Immunoglobulins"/>
    <property type="match status" value="1"/>
</dbReference>
<dbReference type="CDD" id="cd02859">
    <property type="entry name" value="E_set_AMPKbeta_like_N"/>
    <property type="match status" value="1"/>
</dbReference>
<protein>
    <submittedName>
        <fullName evidence="8">Zinc transporter YKE4</fullName>
    </submittedName>
</protein>
<dbReference type="InterPro" id="IPR014756">
    <property type="entry name" value="Ig_E-set"/>
</dbReference>
<name>A0A1V2LQ49_PICKU</name>
<evidence type="ECO:0000256" key="3">
    <source>
        <dbReference type="ARBA" id="ARBA00022989"/>
    </source>
</evidence>
<sequence>MRGFLKLALTLSIITLARGHPHSVDEGHQDFMKIGLDEVLVKPESTIQYIFNKLFPFGPAGNAILATTYISGPPNLILALIPSNIDVSSLNLLVSFAIGGLLGDVFLHLLPETFTGQSVDLSIGTSKYVLVDDRKNIILGLGMFFGFLLFFVIDKTMRILENDGVGSTTAIATFMHEIPHEVGDFALLIQGGFSKWQAMGAQFVTAVGAYVGTFIGIALQQSLETHLDSSVEAAPGLFGTSLQMADMTLPFTAGGFFYIAFSVIPELLEGERGVSRCHAAKQFLLQLLCMLSGIGFMAFIALNEEPQNAAHSTGEGMDQVYLSGSFDGWTKRHVLMFDCKDKVYKCTLHLDKRTRFYYKFVVNGKWWVSPRESVVQDELGNVNNVHYGEDAIGGVDAHGLDGRFCVVSTGSDDTWSFTQLSPVATHHSEYSILELAHANGDVNVISKGDESISSLGGTTINSYNVEESKSSTDVCPSVVRHPSITSHTLLGRIRNMFSRVSKRAKVDLPILSVYEFALEIDIERSGCLAFSSINDTVHTPSFNTIDGEEGTNREAKIPYKISIIERTSSK</sequence>
<evidence type="ECO:0000313" key="9">
    <source>
        <dbReference type="Proteomes" id="UP000189274"/>
    </source>
</evidence>
<feature type="transmembrane region" description="Helical" evidence="5">
    <location>
        <begin position="63"/>
        <end position="81"/>
    </location>
</feature>
<feature type="chain" id="PRO_5012685716" evidence="6">
    <location>
        <begin position="20"/>
        <end position="570"/>
    </location>
</feature>
<evidence type="ECO:0000313" key="8">
    <source>
        <dbReference type="EMBL" id="ONH75617.1"/>
    </source>
</evidence>
<keyword evidence="3 5" id="KW-1133">Transmembrane helix</keyword>
<feature type="transmembrane region" description="Helical" evidence="5">
    <location>
        <begin position="283"/>
        <end position="302"/>
    </location>
</feature>
<evidence type="ECO:0000256" key="5">
    <source>
        <dbReference type="SAM" id="Phobius"/>
    </source>
</evidence>
<dbReference type="GO" id="GO:0016020">
    <property type="term" value="C:membrane"/>
    <property type="evidence" value="ECO:0007669"/>
    <property type="project" value="UniProtKB-SubCell"/>
</dbReference>
<dbReference type="Pfam" id="PF16561">
    <property type="entry name" value="AMPK1_CBM"/>
    <property type="match status" value="1"/>
</dbReference>
<feature type="transmembrane region" description="Helical" evidence="5">
    <location>
        <begin position="136"/>
        <end position="153"/>
    </location>
</feature>
<feature type="transmembrane region" description="Helical" evidence="5">
    <location>
        <begin position="243"/>
        <end position="263"/>
    </location>
</feature>
<dbReference type="Proteomes" id="UP000189274">
    <property type="component" value="Unassembled WGS sequence"/>
</dbReference>
<feature type="domain" description="AMP-activated protein kinase glycogen-binding" evidence="7">
    <location>
        <begin position="316"/>
        <end position="385"/>
    </location>
</feature>
<evidence type="ECO:0000256" key="6">
    <source>
        <dbReference type="SAM" id="SignalP"/>
    </source>
</evidence>
<dbReference type="InterPro" id="IPR032640">
    <property type="entry name" value="AMPK1_CBM"/>
</dbReference>
<comment type="subcellular location">
    <subcellularLocation>
        <location evidence="1">Membrane</location>
        <topology evidence="1">Multi-pass membrane protein</topology>
    </subcellularLocation>
</comment>
<evidence type="ECO:0000256" key="2">
    <source>
        <dbReference type="ARBA" id="ARBA00022692"/>
    </source>
</evidence>
<dbReference type="PANTHER" id="PTHR16950">
    <property type="entry name" value="ZINC TRANSPORTER SLC39A7 HISTIDINE-RICH MEMBRANE PROTEIN KE4"/>
    <property type="match status" value="1"/>
</dbReference>
<dbReference type="InterPro" id="IPR003689">
    <property type="entry name" value="ZIP"/>
</dbReference>
<dbReference type="VEuPathDB" id="FungiDB:C5L36_0C04110"/>
<dbReference type="GO" id="GO:0005385">
    <property type="term" value="F:zinc ion transmembrane transporter activity"/>
    <property type="evidence" value="ECO:0007669"/>
    <property type="project" value="TreeGrafter"/>
</dbReference>
<dbReference type="InterPro" id="IPR013783">
    <property type="entry name" value="Ig-like_fold"/>
</dbReference>
<keyword evidence="2 5" id="KW-0812">Transmembrane</keyword>
<feature type="transmembrane region" description="Helical" evidence="5">
    <location>
        <begin position="203"/>
        <end position="223"/>
    </location>
</feature>